<sequence length="396" mass="46304">MSVVLKEKGRWDPLKVAAKVTAAYLASFFAPRKDKKKIVLIGGNLGEKYEDNAAVFHKYLVNNHGDQVTAYWMYDPKTSYALDGNIQNSVPLGSFRNYLLFFQADYTFHGHSLLYDIAPSVDKFLFLNRKTIITHVSHGIEGFKKILIQKEDVPLLKRTNYFNCASEYEKELKLTKWNIPERKLIVTGLPRFDRYELHKPAKEVKNILMMMTWREWLFDLTEEEFIESAYFRNTMGLIGHPGIRKLIAENGLHMQVALHPFMKKFEKHFSGLENSDAGIQFLDAKYHTIEKAIEENDLLLTDITSVSWDFLYLNKPIIFNMFDRDEYIAKRGSYLDLEKDLYGYKADTIEEVYGYLKKIVEEKISTNDWHPLATQYIDFFDHQNCKRLAQRVLGVE</sequence>
<dbReference type="Gene3D" id="3.40.50.12580">
    <property type="match status" value="1"/>
</dbReference>
<organism evidence="1 2">
    <name type="scientific">Planococcus chinensis</name>
    <dbReference type="NCBI Taxonomy" id="272917"/>
    <lineage>
        <taxon>Bacteria</taxon>
        <taxon>Bacillati</taxon>
        <taxon>Bacillota</taxon>
        <taxon>Bacilli</taxon>
        <taxon>Bacillales</taxon>
        <taxon>Caryophanaceae</taxon>
        <taxon>Planococcus</taxon>
    </lineage>
</organism>
<evidence type="ECO:0000313" key="1">
    <source>
        <dbReference type="EMBL" id="MFD1861574.1"/>
    </source>
</evidence>
<dbReference type="Pfam" id="PF04464">
    <property type="entry name" value="Glyphos_transf"/>
    <property type="match status" value="1"/>
</dbReference>
<dbReference type="PANTHER" id="PTHR37316:SF3">
    <property type="entry name" value="TEICHOIC ACID GLYCEROL-PHOSPHATE TRANSFERASE"/>
    <property type="match status" value="1"/>
</dbReference>
<dbReference type="Proteomes" id="UP001597273">
    <property type="component" value="Unassembled WGS sequence"/>
</dbReference>
<protein>
    <submittedName>
        <fullName evidence="1">CDP-glycerol glycerophosphotransferase family protein</fullName>
    </submittedName>
</protein>
<keyword evidence="2" id="KW-1185">Reference proteome</keyword>
<proteinExistence type="predicted"/>
<evidence type="ECO:0000313" key="2">
    <source>
        <dbReference type="Proteomes" id="UP001597273"/>
    </source>
</evidence>
<dbReference type="InterPro" id="IPR051612">
    <property type="entry name" value="Teichoic_Acid_Biosynth"/>
</dbReference>
<comment type="caution">
    <text evidence="1">The sequence shown here is derived from an EMBL/GenBank/DDBJ whole genome shotgun (WGS) entry which is preliminary data.</text>
</comment>
<name>A0ABW4QDB6_9BACL</name>
<dbReference type="InterPro" id="IPR007554">
    <property type="entry name" value="Glycerophosphate_synth"/>
</dbReference>
<dbReference type="SUPFAM" id="SSF53756">
    <property type="entry name" value="UDP-Glycosyltransferase/glycogen phosphorylase"/>
    <property type="match status" value="1"/>
</dbReference>
<dbReference type="EMBL" id="JBHUFW010000002">
    <property type="protein sequence ID" value="MFD1861574.1"/>
    <property type="molecule type" value="Genomic_DNA"/>
</dbReference>
<dbReference type="PANTHER" id="PTHR37316">
    <property type="entry name" value="TEICHOIC ACID GLYCEROL-PHOSPHATE PRIMASE"/>
    <property type="match status" value="1"/>
</dbReference>
<gene>
    <name evidence="1" type="ORF">ACFSDB_01480</name>
</gene>
<reference evidence="2" key="1">
    <citation type="journal article" date="2019" name="Int. J. Syst. Evol. Microbiol.">
        <title>The Global Catalogue of Microorganisms (GCM) 10K type strain sequencing project: providing services to taxonomists for standard genome sequencing and annotation.</title>
        <authorList>
            <consortium name="The Broad Institute Genomics Platform"/>
            <consortium name="The Broad Institute Genome Sequencing Center for Infectious Disease"/>
            <person name="Wu L."/>
            <person name="Ma J."/>
        </authorList>
    </citation>
    <scope>NUCLEOTIDE SEQUENCE [LARGE SCALE GENOMIC DNA]</scope>
    <source>
        <strain evidence="2">CGMCC 1.15475</strain>
    </source>
</reference>
<dbReference type="InterPro" id="IPR043148">
    <property type="entry name" value="TagF_C"/>
</dbReference>
<accession>A0ABW4QDB6</accession>
<dbReference type="RefSeq" id="WP_204891415.1">
    <property type="nucleotide sequence ID" value="NZ_JBHUFW010000002.1"/>
</dbReference>